<reference evidence="2" key="1">
    <citation type="submission" date="2023-05" db="EMBL/GenBank/DDBJ databases">
        <title>Comparative genomics of Bacillaceae isolates and their secondary metabolite potential.</title>
        <authorList>
            <person name="Song L."/>
            <person name="Nielsen L.J."/>
            <person name="Mohite O."/>
            <person name="Xu X."/>
            <person name="Weber T."/>
            <person name="Kovacs A.T."/>
        </authorList>
    </citation>
    <scope>NUCLEOTIDE SEQUENCE</scope>
    <source>
        <strain evidence="2">XLM17</strain>
    </source>
</reference>
<gene>
    <name evidence="2" type="ORF">QNH39_05960</name>
</gene>
<protein>
    <submittedName>
        <fullName evidence="2">YrdB family protein</fullName>
    </submittedName>
</protein>
<feature type="transmembrane region" description="Helical" evidence="1">
    <location>
        <begin position="93"/>
        <end position="110"/>
    </location>
</feature>
<feature type="transmembrane region" description="Helical" evidence="1">
    <location>
        <begin position="67"/>
        <end position="87"/>
    </location>
</feature>
<accession>A0AA95MTA8</accession>
<keyword evidence="1" id="KW-0472">Membrane</keyword>
<dbReference type="EMBL" id="CP126114">
    <property type="protein sequence ID" value="WHY87398.1"/>
    <property type="molecule type" value="Genomic_DNA"/>
</dbReference>
<name>A0AA95MTA8_9BACI</name>
<proteinExistence type="predicted"/>
<dbReference type="AlphaFoldDB" id="A0AA95MTA8"/>
<evidence type="ECO:0000256" key="1">
    <source>
        <dbReference type="SAM" id="Phobius"/>
    </source>
</evidence>
<feature type="transmembrane region" description="Helical" evidence="1">
    <location>
        <begin position="9"/>
        <end position="28"/>
    </location>
</feature>
<dbReference type="KEGG" id="nnv:QNH39_05960"/>
<evidence type="ECO:0000313" key="2">
    <source>
        <dbReference type="EMBL" id="WHY87398.1"/>
    </source>
</evidence>
<dbReference type="RefSeq" id="WP_066083532.1">
    <property type="nucleotide sequence ID" value="NZ_CP126114.1"/>
</dbReference>
<dbReference type="InterPro" id="IPR021214">
    <property type="entry name" value="DUF2568"/>
</dbReference>
<dbReference type="Proteomes" id="UP001178288">
    <property type="component" value="Chromosome"/>
</dbReference>
<keyword evidence="1" id="KW-1133">Transmembrane helix</keyword>
<keyword evidence="3" id="KW-1185">Reference proteome</keyword>
<keyword evidence="1" id="KW-0812">Transmembrane</keyword>
<evidence type="ECO:0000313" key="3">
    <source>
        <dbReference type="Proteomes" id="UP001178288"/>
    </source>
</evidence>
<organism evidence="2 3">
    <name type="scientific">Neobacillus novalis</name>
    <dbReference type="NCBI Taxonomy" id="220687"/>
    <lineage>
        <taxon>Bacteria</taxon>
        <taxon>Bacillati</taxon>
        <taxon>Bacillota</taxon>
        <taxon>Bacilli</taxon>
        <taxon>Bacillales</taxon>
        <taxon>Bacillaceae</taxon>
        <taxon>Neobacillus</taxon>
    </lineage>
</organism>
<sequence length="112" mass="12448">MEGLKIINLGVRFLLEILVLVILGYWGFRVSQGTFMKIIVGIGAPLLVAVIWGMFGAPKATYVLSGLPFLLLEIVIFGLPVAALFFIEKQSLAYIYGVIVIINIILMKIWHQ</sequence>
<feature type="transmembrane region" description="Helical" evidence="1">
    <location>
        <begin position="34"/>
        <end position="55"/>
    </location>
</feature>
<dbReference type="Pfam" id="PF10823">
    <property type="entry name" value="DUF2568"/>
    <property type="match status" value="1"/>
</dbReference>